<dbReference type="EMBL" id="SACM01000002">
    <property type="protein sequence ID" value="RVT85985.1"/>
    <property type="molecule type" value="Genomic_DNA"/>
</dbReference>
<dbReference type="Proteomes" id="UP000288587">
    <property type="component" value="Unassembled WGS sequence"/>
</dbReference>
<keyword evidence="1" id="KW-0472">Membrane</keyword>
<evidence type="ECO:0000256" key="1">
    <source>
        <dbReference type="SAM" id="Phobius"/>
    </source>
</evidence>
<reference evidence="2 3" key="1">
    <citation type="submission" date="2019-01" db="EMBL/GenBank/DDBJ databases">
        <authorList>
            <person name="Chen W.-M."/>
        </authorList>
    </citation>
    <scope>NUCLEOTIDE SEQUENCE [LARGE SCALE GENOMIC DNA]</scope>
    <source>
        <strain evidence="2 3">CCP-18</strain>
    </source>
</reference>
<dbReference type="AlphaFoldDB" id="A0A437LKN7"/>
<keyword evidence="3" id="KW-1185">Reference proteome</keyword>
<feature type="transmembrane region" description="Helical" evidence="1">
    <location>
        <begin position="75"/>
        <end position="98"/>
    </location>
</feature>
<protein>
    <recommendedName>
        <fullName evidence="4">DUF4149 domain-containing protein</fullName>
    </recommendedName>
</protein>
<dbReference type="RefSeq" id="WP_127682483.1">
    <property type="nucleotide sequence ID" value="NZ_SACM01000002.1"/>
</dbReference>
<accession>A0A437LKN7</accession>
<name>A0A437LKN7_9BURK</name>
<organism evidence="2 3">
    <name type="scientific">Inhella crocodyli</name>
    <dbReference type="NCBI Taxonomy" id="2499851"/>
    <lineage>
        <taxon>Bacteria</taxon>
        <taxon>Pseudomonadati</taxon>
        <taxon>Pseudomonadota</taxon>
        <taxon>Betaproteobacteria</taxon>
        <taxon>Burkholderiales</taxon>
        <taxon>Sphaerotilaceae</taxon>
        <taxon>Inhella</taxon>
    </lineage>
</organism>
<evidence type="ECO:0000313" key="2">
    <source>
        <dbReference type="EMBL" id="RVT85985.1"/>
    </source>
</evidence>
<sequence length="136" mass="14583">MPLPPWLAQLANGVALQSAGYLLALGFTCWFKPAWARRFLLAHASTPGRHALELGLRFVVGLAWLGHAPHTALPGAAMVLGLVLVLTTLGLVLMPWRWHRTMAARSVPRVLGHLGWIGLAAVLGGVALAALAWRYA</sequence>
<keyword evidence="1" id="KW-1133">Transmembrane helix</keyword>
<feature type="transmembrane region" description="Helical" evidence="1">
    <location>
        <begin position="110"/>
        <end position="133"/>
    </location>
</feature>
<evidence type="ECO:0008006" key="4">
    <source>
        <dbReference type="Google" id="ProtNLM"/>
    </source>
</evidence>
<comment type="caution">
    <text evidence="2">The sequence shown here is derived from an EMBL/GenBank/DDBJ whole genome shotgun (WGS) entry which is preliminary data.</text>
</comment>
<gene>
    <name evidence="2" type="ORF">EOD73_08020</name>
</gene>
<evidence type="ECO:0000313" key="3">
    <source>
        <dbReference type="Proteomes" id="UP000288587"/>
    </source>
</evidence>
<keyword evidence="1" id="KW-0812">Transmembrane</keyword>
<proteinExistence type="predicted"/>